<dbReference type="CDD" id="cd18820">
    <property type="entry name" value="GH43_LbAraf43-like"/>
    <property type="match status" value="1"/>
</dbReference>
<evidence type="ECO:0008006" key="10">
    <source>
        <dbReference type="Google" id="ProtNLM"/>
    </source>
</evidence>
<dbReference type="GO" id="GO:0004553">
    <property type="term" value="F:hydrolase activity, hydrolyzing O-glycosyl compounds"/>
    <property type="evidence" value="ECO:0007669"/>
    <property type="project" value="InterPro"/>
</dbReference>
<dbReference type="PANTHER" id="PTHR43817">
    <property type="entry name" value="GLYCOSYL HYDROLASE"/>
    <property type="match status" value="1"/>
</dbReference>
<evidence type="ECO:0000313" key="9">
    <source>
        <dbReference type="Proteomes" id="UP000594042"/>
    </source>
</evidence>
<keyword evidence="4 7" id="KW-0326">Glycosidase</keyword>
<comment type="similarity">
    <text evidence="1 7">Belongs to the glycosyl hydrolase 43 family.</text>
</comment>
<organism evidence="8 9">
    <name type="scientific">Coprobacter secundus subsp. similis</name>
    <dbReference type="NCBI Taxonomy" id="2751153"/>
    <lineage>
        <taxon>Bacteria</taxon>
        <taxon>Pseudomonadati</taxon>
        <taxon>Bacteroidota</taxon>
        <taxon>Bacteroidia</taxon>
        <taxon>Bacteroidales</taxon>
        <taxon>Barnesiellaceae</taxon>
        <taxon>Coprobacter</taxon>
    </lineage>
</organism>
<evidence type="ECO:0000256" key="7">
    <source>
        <dbReference type="RuleBase" id="RU361187"/>
    </source>
</evidence>
<feature type="active site" description="Proton acceptor" evidence="5">
    <location>
        <position position="34"/>
    </location>
</feature>
<feature type="site" description="Important for catalytic activity, responsible for pKa modulation of the active site Glu and correct orientation of both the proton donor and substrate" evidence="6">
    <location>
        <position position="152"/>
    </location>
</feature>
<protein>
    <recommendedName>
        <fullName evidence="10">Glycoside hydrolase</fullName>
    </recommendedName>
</protein>
<dbReference type="EMBL" id="AP023322">
    <property type="protein sequence ID" value="BCI64456.1"/>
    <property type="molecule type" value="Genomic_DNA"/>
</dbReference>
<keyword evidence="3 7" id="KW-0378">Hydrolase</keyword>
<dbReference type="InterPro" id="IPR006710">
    <property type="entry name" value="Glyco_hydro_43"/>
</dbReference>
<dbReference type="PROSITE" id="PS51257">
    <property type="entry name" value="PROKAR_LIPOPROTEIN"/>
    <property type="match status" value="1"/>
</dbReference>
<dbReference type="GO" id="GO:0005975">
    <property type="term" value="P:carbohydrate metabolic process"/>
    <property type="evidence" value="ECO:0007669"/>
    <property type="project" value="InterPro"/>
</dbReference>
<evidence type="ECO:0000313" key="8">
    <source>
        <dbReference type="EMBL" id="BCI64456.1"/>
    </source>
</evidence>
<dbReference type="Pfam" id="PF04616">
    <property type="entry name" value="Glyco_hydro_43"/>
    <property type="match status" value="1"/>
</dbReference>
<dbReference type="AlphaFoldDB" id="A0A7G1HXS7"/>
<evidence type="ECO:0000256" key="1">
    <source>
        <dbReference type="ARBA" id="ARBA00009865"/>
    </source>
</evidence>
<dbReference type="RefSeq" id="WP_021931797.1">
    <property type="nucleotide sequence ID" value="NZ_AP023322.1"/>
</dbReference>
<dbReference type="KEGG" id="copr:Cop2CBH44_28090"/>
<dbReference type="SUPFAM" id="SSF75005">
    <property type="entry name" value="Arabinanase/levansucrase/invertase"/>
    <property type="match status" value="1"/>
</dbReference>
<dbReference type="PANTHER" id="PTHR43817:SF1">
    <property type="entry name" value="HYDROLASE, FAMILY 43, PUTATIVE (AFU_ORTHOLOGUE AFUA_3G01660)-RELATED"/>
    <property type="match status" value="1"/>
</dbReference>
<evidence type="ECO:0000256" key="4">
    <source>
        <dbReference type="ARBA" id="ARBA00023295"/>
    </source>
</evidence>
<reference evidence="9" key="1">
    <citation type="submission" date="2020-07" db="EMBL/GenBank/DDBJ databases">
        <title>Complete genome sequencing of Coprobacter sp. strain 2CBH44.</title>
        <authorList>
            <person name="Sakamoto M."/>
            <person name="Murakami T."/>
            <person name="Mori H."/>
        </authorList>
    </citation>
    <scope>NUCLEOTIDE SEQUENCE [LARGE SCALE GENOMIC DNA]</scope>
    <source>
        <strain evidence="9">2CBH44</strain>
    </source>
</reference>
<evidence type="ECO:0000256" key="3">
    <source>
        <dbReference type="ARBA" id="ARBA00022801"/>
    </source>
</evidence>
<sequence length="341" mass="38995">MVRLLILLGINIFIMTGCKTSGHYKNPVIFSGADPWIIKQNGFYYYCCSMNNGIGISKSKNLHQINPPKQIWKAPEGNKWNSSCIWAPELHYLNNKWYIYYAGGYGGPPFIHQRTGVLESMTDDPMGEYVDKGMIFTGDNPTDLENNIWAIDMTVFYYNKVLYAVWSGWDKNEKTDKTSQNLYIARMDNPWTISSSRVKISSPDKYYEQGELPLNEGPEVLIHNGDVFIIYSCGQSWLDTYKLAYLKLKKDGDPLLQESWVKGKSPIFEGTEDVYGVGHACFTTSPDGKENYILYHSKKDKVPGWDRDIRLQKFTFDKKGMPYFGKPEPLNKVLALPSGTK</sequence>
<dbReference type="Gene3D" id="2.115.10.20">
    <property type="entry name" value="Glycosyl hydrolase domain, family 43"/>
    <property type="match status" value="1"/>
</dbReference>
<keyword evidence="2" id="KW-0732">Signal</keyword>
<feature type="active site" description="Proton donor" evidence="5">
    <location>
        <position position="216"/>
    </location>
</feature>
<accession>A0A7G1HXS7</accession>
<evidence type="ECO:0000256" key="5">
    <source>
        <dbReference type="PIRSR" id="PIRSR606710-1"/>
    </source>
</evidence>
<name>A0A7G1HXS7_9BACT</name>
<proteinExistence type="inferred from homology"/>
<evidence type="ECO:0000256" key="6">
    <source>
        <dbReference type="PIRSR" id="PIRSR606710-2"/>
    </source>
</evidence>
<dbReference type="Proteomes" id="UP000594042">
    <property type="component" value="Chromosome"/>
</dbReference>
<gene>
    <name evidence="8" type="ORF">Cop2CBH44_28090</name>
</gene>
<evidence type="ECO:0000256" key="2">
    <source>
        <dbReference type="ARBA" id="ARBA00022729"/>
    </source>
</evidence>
<dbReference type="InterPro" id="IPR023296">
    <property type="entry name" value="Glyco_hydro_beta-prop_sf"/>
</dbReference>
<keyword evidence="9" id="KW-1185">Reference proteome</keyword>